<organism evidence="1 2">
    <name type="scientific">Streptomyces malaysiensis</name>
    <dbReference type="NCBI Taxonomy" id="92644"/>
    <lineage>
        <taxon>Bacteria</taxon>
        <taxon>Bacillati</taxon>
        <taxon>Actinomycetota</taxon>
        <taxon>Actinomycetes</taxon>
        <taxon>Kitasatosporales</taxon>
        <taxon>Streptomycetaceae</taxon>
        <taxon>Streptomyces</taxon>
        <taxon>Streptomyces violaceusniger group</taxon>
    </lineage>
</organism>
<sequence>MSPSLLTYGRRLLGGMDIRPPRTSSFRHKEPASFALSAFSLPADAPARECSRARREHPVRPSLLHLPEDRRRAREEQIDQQVVHPDVIGALGSAVRPVIRYSILGATPPRTRTEALSHRRTVS</sequence>
<comment type="caution">
    <text evidence="1">The sequence shown here is derived from an EMBL/GenBank/DDBJ whole genome shotgun (WGS) entry which is preliminary data.</text>
</comment>
<accession>A0A2J7YPS6</accession>
<proteinExistence type="predicted"/>
<dbReference type="AlphaFoldDB" id="A0A2J7YPS6"/>
<reference evidence="1 2" key="1">
    <citation type="submission" date="2015-09" db="EMBL/GenBank/DDBJ databases">
        <title>Genome sequence, genome mining and natural product profiling of a biocontrol bacterium Streptomyces malaysiensis F913.</title>
        <authorList>
            <person name="Xu Y."/>
            <person name="Wei J."/>
            <person name="Xie J."/>
            <person name="Li T."/>
            <person name="Zhou Z."/>
        </authorList>
    </citation>
    <scope>NUCLEOTIDE SEQUENCE [LARGE SCALE GENOMIC DNA]</scope>
    <source>
        <strain evidence="1 2">F913</strain>
    </source>
</reference>
<evidence type="ECO:0000313" key="2">
    <source>
        <dbReference type="Proteomes" id="UP000236520"/>
    </source>
</evidence>
<keyword evidence="2" id="KW-1185">Reference proteome</keyword>
<evidence type="ECO:0000313" key="1">
    <source>
        <dbReference type="EMBL" id="PNG90026.1"/>
    </source>
</evidence>
<gene>
    <name evidence="1" type="ORF">SMF913_25491</name>
</gene>
<dbReference type="EMBL" id="LJIW01000002">
    <property type="protein sequence ID" value="PNG90026.1"/>
    <property type="molecule type" value="Genomic_DNA"/>
</dbReference>
<dbReference type="Proteomes" id="UP000236520">
    <property type="component" value="Unassembled WGS sequence"/>
</dbReference>
<protein>
    <submittedName>
        <fullName evidence="1">Uncharacterized protein</fullName>
    </submittedName>
</protein>
<name>A0A2J7YPS6_STRMQ</name>